<feature type="compositionally biased region" description="Basic and acidic residues" evidence="4">
    <location>
        <begin position="398"/>
        <end position="426"/>
    </location>
</feature>
<dbReference type="SUPFAM" id="SSF54928">
    <property type="entry name" value="RNA-binding domain, RBD"/>
    <property type="match status" value="3"/>
</dbReference>
<feature type="compositionally biased region" description="Basic and acidic residues" evidence="4">
    <location>
        <begin position="97"/>
        <end position="118"/>
    </location>
</feature>
<name>A0AAQ4F0H5_AMBAM</name>
<comment type="caution">
    <text evidence="6">The sequence shown here is derived from an EMBL/GenBank/DDBJ whole genome shotgun (WGS) entry which is preliminary data.</text>
</comment>
<evidence type="ECO:0000259" key="5">
    <source>
        <dbReference type="PROSITE" id="PS50102"/>
    </source>
</evidence>
<reference evidence="6 7" key="1">
    <citation type="journal article" date="2023" name="Arcadia Sci">
        <title>De novo assembly of a long-read Amblyomma americanum tick genome.</title>
        <authorList>
            <person name="Chou S."/>
            <person name="Poskanzer K.E."/>
            <person name="Rollins M."/>
            <person name="Thuy-Boun P.S."/>
        </authorList>
    </citation>
    <scope>NUCLEOTIDE SEQUENCE [LARGE SCALE GENOMIC DNA]</scope>
    <source>
        <strain evidence="6">F_SG_1</strain>
        <tissue evidence="6">Salivary glands</tissue>
    </source>
</reference>
<dbReference type="InterPro" id="IPR000504">
    <property type="entry name" value="RRM_dom"/>
</dbReference>
<feature type="region of interest" description="Disordered" evidence="4">
    <location>
        <begin position="397"/>
        <end position="468"/>
    </location>
</feature>
<feature type="domain" description="RRM" evidence="5">
    <location>
        <begin position="160"/>
        <end position="235"/>
    </location>
</feature>
<gene>
    <name evidence="6" type="ORF">V5799_018436</name>
</gene>
<evidence type="ECO:0000256" key="4">
    <source>
        <dbReference type="SAM" id="MobiDB-lite"/>
    </source>
</evidence>
<evidence type="ECO:0000256" key="1">
    <source>
        <dbReference type="ARBA" id="ARBA00022737"/>
    </source>
</evidence>
<dbReference type="InterPro" id="IPR050666">
    <property type="entry name" value="ESRP"/>
</dbReference>
<evidence type="ECO:0000256" key="2">
    <source>
        <dbReference type="ARBA" id="ARBA00022884"/>
    </source>
</evidence>
<dbReference type="InterPro" id="IPR012677">
    <property type="entry name" value="Nucleotide-bd_a/b_plait_sf"/>
</dbReference>
<dbReference type="Gene3D" id="3.30.70.330">
    <property type="match status" value="4"/>
</dbReference>
<evidence type="ECO:0000256" key="3">
    <source>
        <dbReference type="PROSITE-ProRule" id="PRU00176"/>
    </source>
</evidence>
<keyword evidence="1" id="KW-0677">Repeat</keyword>
<feature type="domain" description="RRM" evidence="5">
    <location>
        <begin position="3"/>
        <end position="76"/>
    </location>
</feature>
<protein>
    <recommendedName>
        <fullName evidence="5">RRM domain-containing protein</fullName>
    </recommendedName>
</protein>
<dbReference type="InterPro" id="IPR035979">
    <property type="entry name" value="RBD_domain_sf"/>
</dbReference>
<dbReference type="GO" id="GO:0003723">
    <property type="term" value="F:RNA binding"/>
    <property type="evidence" value="ECO:0007669"/>
    <property type="project" value="UniProtKB-UniRule"/>
</dbReference>
<dbReference type="SMART" id="SM00360">
    <property type="entry name" value="RRM"/>
    <property type="match status" value="4"/>
</dbReference>
<feature type="region of interest" description="Disordered" evidence="4">
    <location>
        <begin position="85"/>
        <end position="159"/>
    </location>
</feature>
<dbReference type="Pfam" id="PF00076">
    <property type="entry name" value="RRM_1"/>
    <property type="match status" value="2"/>
</dbReference>
<dbReference type="Proteomes" id="UP001321473">
    <property type="component" value="Unassembled WGS sequence"/>
</dbReference>
<dbReference type="CDD" id="cd12254">
    <property type="entry name" value="RRM_hnRNPH_ESRPs_RBM12_like"/>
    <property type="match status" value="2"/>
</dbReference>
<dbReference type="CDD" id="cd12510">
    <property type="entry name" value="RRM1_RBM12_like"/>
    <property type="match status" value="1"/>
</dbReference>
<evidence type="ECO:0000313" key="6">
    <source>
        <dbReference type="EMBL" id="KAK8780223.1"/>
    </source>
</evidence>
<organism evidence="6 7">
    <name type="scientific">Amblyomma americanum</name>
    <name type="common">Lone star tick</name>
    <dbReference type="NCBI Taxonomy" id="6943"/>
    <lineage>
        <taxon>Eukaryota</taxon>
        <taxon>Metazoa</taxon>
        <taxon>Ecdysozoa</taxon>
        <taxon>Arthropoda</taxon>
        <taxon>Chelicerata</taxon>
        <taxon>Arachnida</taxon>
        <taxon>Acari</taxon>
        <taxon>Parasitiformes</taxon>
        <taxon>Ixodida</taxon>
        <taxon>Ixodoidea</taxon>
        <taxon>Ixodidae</taxon>
        <taxon>Amblyomminae</taxon>
        <taxon>Amblyomma</taxon>
    </lineage>
</organism>
<proteinExistence type="predicted"/>
<keyword evidence="7" id="KW-1185">Reference proteome</keyword>
<evidence type="ECO:0000313" key="7">
    <source>
        <dbReference type="Proteomes" id="UP001321473"/>
    </source>
</evidence>
<dbReference type="AlphaFoldDB" id="A0AAQ4F0H5"/>
<dbReference type="EMBL" id="JARKHS020009079">
    <property type="protein sequence ID" value="KAK8780223.1"/>
    <property type="molecule type" value="Genomic_DNA"/>
</dbReference>
<keyword evidence="2 3" id="KW-0694">RNA-binding</keyword>
<dbReference type="PROSITE" id="PS50102">
    <property type="entry name" value="RRM"/>
    <property type="match status" value="2"/>
</dbReference>
<accession>A0AAQ4F0H5</accession>
<dbReference type="PANTHER" id="PTHR13976">
    <property type="entry name" value="HETEROGENEOUS NUCLEAR RIBONUCLEOPROTEIN-RELATED"/>
    <property type="match status" value="1"/>
</dbReference>
<feature type="compositionally biased region" description="Basic and acidic residues" evidence="4">
    <location>
        <begin position="451"/>
        <end position="468"/>
    </location>
</feature>
<sequence>MSIIIRLQNLPRAANSLDIRRYFQGLNIPQGGVHIVGGEENNAFITFGSDEDACQAMERDGGKIKGVRVKLFLSSRAEKQRIIDHACAQHTAPSPAEEERRRPIPDDRSGIPLRERSPLRLRPSPWDRRRSRSPRYSRGKDRSRTRPPGHQGRPPREAGMVVMVKGLPYNTSEQDVSQFFSGLNVLNIVVEHDRCGRATGTAFVEFGDKRDFETAMNMKGRKIGHRYIELGMGSRDFMYATRNGDSFYPDSMPMDQSEEESSVVPGVGPRRRPELAVGPGHGAGPMHGMGPLGPYYGFGYSLVPPGHTSVSMLGLPSTVTYRDIADFFGTQGVIPCAIHIMFGEKGLPTGYAIADFESHADSDRAFLQDGANLGHHVIALKMIPYSEVAQAMGGQLRPDGHLDGHPDNCFDQRFDGRVHDRGDGRPDGGLPGFMRPESQTARDRRPAKRPRLPDTRLEGPLFPERDGPVLRAPHHEEPGMDGFGEPGCVVSATNVPYLAGVDDIIRFFKGYELTEGDIMRRFDDWGRPTEDARIAFATPRDAQEALAKFNRRRMLGRMISLGIL</sequence>